<evidence type="ECO:0000313" key="2">
    <source>
        <dbReference type="Proteomes" id="UP000203816"/>
    </source>
</evidence>
<reference evidence="1 2" key="1">
    <citation type="submission" date="2016-04" db="EMBL/GenBank/DDBJ databases">
        <title>Comparative genomics of Morganella phages MP1 and MP2 define new clades among the T4 and T7-like Viruses.</title>
        <authorList>
            <person name="Pinto G."/>
            <person name="Oliveira A."/>
            <person name="Malgorzata L."/>
            <person name="Kropinski A."/>
            <person name="Azeredo J."/>
        </authorList>
    </citation>
    <scope>NUCLEOTIDE SEQUENCE [LARGE SCALE GENOMIC DNA]</scope>
</reference>
<gene>
    <name evidence="1" type="ORF">MP1_gp0237</name>
</gene>
<organism evidence="1 2">
    <name type="scientific">Morganella phage vB_MmoM_MP1</name>
    <dbReference type="NCBI Taxonomy" id="1852628"/>
    <lineage>
        <taxon>Viruses</taxon>
        <taxon>Duplodnaviria</taxon>
        <taxon>Heunggongvirae</taxon>
        <taxon>Uroviricota</taxon>
        <taxon>Caudoviricetes</taxon>
        <taxon>Pantevenvirales</taxon>
        <taxon>Straboviridae</taxon>
        <taxon>Gualtarvirus</taxon>
        <taxon>Gualtarvirus mp1</taxon>
    </lineage>
</organism>
<sequence>MIIFEMGCSDGRTTTKAAYTTRKKMLNEVKPFLENYIDVDENDRWLFENEWCKLSFMYGMEPLHEQKIFLHDITPEKLTDFLNAFKGK</sequence>
<accession>A0A192YBU2</accession>
<dbReference type="GeneID" id="29059440"/>
<dbReference type="RefSeq" id="YP_009280095.1">
    <property type="nucleotide sequence ID" value="NC_031020.1"/>
</dbReference>
<name>A0A192YBU2_9CAUD</name>
<protein>
    <submittedName>
        <fullName evidence="1">Uncharacterized protein</fullName>
    </submittedName>
</protein>
<evidence type="ECO:0000313" key="1">
    <source>
        <dbReference type="EMBL" id="ANM46600.1"/>
    </source>
</evidence>
<dbReference type="KEGG" id="vg:29059440"/>
<keyword evidence="2" id="KW-1185">Reference proteome</keyword>
<dbReference type="EMBL" id="KX078569">
    <property type="protein sequence ID" value="ANM46600.1"/>
    <property type="molecule type" value="Genomic_DNA"/>
</dbReference>
<proteinExistence type="predicted"/>
<dbReference type="Proteomes" id="UP000203816">
    <property type="component" value="Segment"/>
</dbReference>